<evidence type="ECO:0000256" key="3">
    <source>
        <dbReference type="ARBA" id="ARBA00022475"/>
    </source>
</evidence>
<organism evidence="10">
    <name type="scientific">Leptolyngbya sp. NK1-12</name>
    <dbReference type="NCBI Taxonomy" id="2547451"/>
    <lineage>
        <taxon>Bacteria</taxon>
        <taxon>Bacillati</taxon>
        <taxon>Cyanobacteriota</taxon>
        <taxon>Cyanophyceae</taxon>
        <taxon>Leptolyngbyales</taxon>
        <taxon>Leptolyngbyaceae</taxon>
        <taxon>Leptolyngbya group</taxon>
        <taxon>Leptolyngbya</taxon>
    </lineage>
</organism>
<accession>A0AA97AKW6</accession>
<evidence type="ECO:0000256" key="6">
    <source>
        <dbReference type="ARBA" id="ARBA00023136"/>
    </source>
</evidence>
<dbReference type="GO" id="GO:0008381">
    <property type="term" value="F:mechanosensitive monoatomic ion channel activity"/>
    <property type="evidence" value="ECO:0007669"/>
    <property type="project" value="InterPro"/>
</dbReference>
<dbReference type="PANTHER" id="PTHR30460">
    <property type="entry name" value="MODERATE CONDUCTANCE MECHANOSENSITIVE CHANNEL YBIO"/>
    <property type="match status" value="1"/>
</dbReference>
<dbReference type="InterPro" id="IPR011066">
    <property type="entry name" value="MscS_channel_C_sf"/>
</dbReference>
<feature type="transmembrane region" description="Helical" evidence="7">
    <location>
        <begin position="386"/>
        <end position="407"/>
    </location>
</feature>
<dbReference type="SUPFAM" id="SSF50182">
    <property type="entry name" value="Sm-like ribonucleoproteins"/>
    <property type="match status" value="1"/>
</dbReference>
<dbReference type="SUPFAM" id="SSF103473">
    <property type="entry name" value="MFS general substrate transporter"/>
    <property type="match status" value="1"/>
</dbReference>
<sequence>MPASAIVKPSSTRSPNAKLKYALISLMTCVLLLNPMAVGLTQDLKGSLGWKSYGLIGDVAYAPVWLDGHQLFAIAAERQPGEKEQWGLGALQIRRNRIENRLKSQVRYLLEKDIDPESIQVITTRLNQQMVVQVVIDGEATTPVVTVTALDAEVYGLTESEVAEEYARQIQQGLKLAIQERQPDAQREQLRQAGIGGTIAVLLMALLFSLQRQLRKRRRRLRQEFHNQQEWLNQRQKTGGMDEDTTENTSEQQKQLFALKYQIERKTWQRRLLQLMIGVIGVIGLAWMLQRFPQTRALGVILFRQPIAVLLIGFGITLAIILSHFLIDRILTKWIGTEDQLPLAEIERRRRRVLVLAPVWNNVITTLLGIVGLLVAYSVFSLSTGLTLFTGLGVLGVVVSLAFQSAIKDALTGWMLLARDAFTIGDIIAVKEGTGIVEKMDLLTTQIRNSPGDLIILRNGEITHVTNRSKDWSRMDLTVLVDYDTDIKHALRIMKEVLQTMQADPDWRFQISDEPDILGVEQFEPNGILLKIRTQTQAGQQFTVAREFRFRLNQAFQAAGIKIPIPQREVRCRKSGTLDASDHL</sequence>
<evidence type="ECO:0000256" key="5">
    <source>
        <dbReference type="ARBA" id="ARBA00022989"/>
    </source>
</evidence>
<dbReference type="PANTHER" id="PTHR30460:SF0">
    <property type="entry name" value="MODERATE CONDUCTANCE MECHANOSENSITIVE CHANNEL YBIO"/>
    <property type="match status" value="1"/>
</dbReference>
<evidence type="ECO:0000313" key="10">
    <source>
        <dbReference type="EMBL" id="WNZ24002.1"/>
    </source>
</evidence>
<feature type="transmembrane region" description="Helical" evidence="7">
    <location>
        <begin position="353"/>
        <end position="380"/>
    </location>
</feature>
<keyword evidence="4 7" id="KW-0812">Transmembrane</keyword>
<feature type="transmembrane region" description="Helical" evidence="7">
    <location>
        <begin position="272"/>
        <end position="289"/>
    </location>
</feature>
<evidence type="ECO:0000256" key="4">
    <source>
        <dbReference type="ARBA" id="ARBA00022692"/>
    </source>
</evidence>
<comment type="similarity">
    <text evidence="2">Belongs to the MscS (TC 1.A.23) family.</text>
</comment>
<keyword evidence="6 7" id="KW-0472">Membrane</keyword>
<evidence type="ECO:0000259" key="8">
    <source>
        <dbReference type="Pfam" id="PF00924"/>
    </source>
</evidence>
<dbReference type="Gene3D" id="3.30.70.100">
    <property type="match status" value="1"/>
</dbReference>
<evidence type="ECO:0000256" key="1">
    <source>
        <dbReference type="ARBA" id="ARBA00004651"/>
    </source>
</evidence>
<dbReference type="EMBL" id="CP053586">
    <property type="protein sequence ID" value="WNZ24002.1"/>
    <property type="molecule type" value="Genomic_DNA"/>
</dbReference>
<dbReference type="InterPro" id="IPR010920">
    <property type="entry name" value="LSM_dom_sf"/>
</dbReference>
<dbReference type="SUPFAM" id="SSF82689">
    <property type="entry name" value="Mechanosensitive channel protein MscS (YggB), C-terminal domain"/>
    <property type="match status" value="1"/>
</dbReference>
<feature type="domain" description="Mechanosensitive ion channel MscS C-terminal" evidence="9">
    <location>
        <begin position="477"/>
        <end position="563"/>
    </location>
</feature>
<protein>
    <submittedName>
        <fullName evidence="10">Mechanosensitive ion channel family protein</fullName>
    </submittedName>
</protein>
<evidence type="ECO:0000256" key="2">
    <source>
        <dbReference type="ARBA" id="ARBA00008017"/>
    </source>
</evidence>
<dbReference type="GO" id="GO:0005886">
    <property type="term" value="C:plasma membrane"/>
    <property type="evidence" value="ECO:0007669"/>
    <property type="project" value="UniProtKB-SubCell"/>
</dbReference>
<dbReference type="InterPro" id="IPR045276">
    <property type="entry name" value="YbiO_bact"/>
</dbReference>
<gene>
    <name evidence="10" type="ORF">HJG54_14815</name>
</gene>
<evidence type="ECO:0000259" key="9">
    <source>
        <dbReference type="Pfam" id="PF21082"/>
    </source>
</evidence>
<proteinExistence type="inferred from homology"/>
<keyword evidence="5 7" id="KW-1133">Transmembrane helix</keyword>
<reference evidence="10" key="1">
    <citation type="submission" date="2020-05" db="EMBL/GenBank/DDBJ databases">
        <authorList>
            <person name="Zhu T."/>
            <person name="Keshari N."/>
            <person name="Lu X."/>
        </authorList>
    </citation>
    <scope>NUCLEOTIDE SEQUENCE</scope>
    <source>
        <strain evidence="10">NK1-12</strain>
    </source>
</reference>
<comment type="subcellular location">
    <subcellularLocation>
        <location evidence="1">Cell membrane</location>
        <topology evidence="1">Multi-pass membrane protein</topology>
    </subcellularLocation>
</comment>
<dbReference type="RefSeq" id="WP_316429554.1">
    <property type="nucleotide sequence ID" value="NZ_CP053586.1"/>
</dbReference>
<dbReference type="Pfam" id="PF00924">
    <property type="entry name" value="MS_channel_2nd"/>
    <property type="match status" value="1"/>
</dbReference>
<dbReference type="Pfam" id="PF21082">
    <property type="entry name" value="MS_channel_3rd"/>
    <property type="match status" value="1"/>
</dbReference>
<evidence type="ECO:0000256" key="7">
    <source>
        <dbReference type="SAM" id="Phobius"/>
    </source>
</evidence>
<dbReference type="Gene3D" id="2.30.30.60">
    <property type="match status" value="1"/>
</dbReference>
<dbReference type="InterPro" id="IPR049278">
    <property type="entry name" value="MS_channel_C"/>
</dbReference>
<keyword evidence="3" id="KW-1003">Cell membrane</keyword>
<feature type="domain" description="Mechanosensitive ion channel MscS" evidence="8">
    <location>
        <begin position="407"/>
        <end position="469"/>
    </location>
</feature>
<dbReference type="InterPro" id="IPR006685">
    <property type="entry name" value="MscS_channel_2nd"/>
</dbReference>
<feature type="transmembrane region" description="Helical" evidence="7">
    <location>
        <begin position="193"/>
        <end position="210"/>
    </location>
</feature>
<feature type="transmembrane region" description="Helical" evidence="7">
    <location>
        <begin position="301"/>
        <end position="327"/>
    </location>
</feature>
<dbReference type="Gene3D" id="1.10.287.1260">
    <property type="match status" value="1"/>
</dbReference>
<dbReference type="AlphaFoldDB" id="A0AA97AKW6"/>
<dbReference type="InterPro" id="IPR036259">
    <property type="entry name" value="MFS_trans_sf"/>
</dbReference>
<name>A0AA97AKW6_9CYAN</name>
<dbReference type="InterPro" id="IPR023408">
    <property type="entry name" value="MscS_beta-dom_sf"/>
</dbReference>